<reference evidence="1" key="1">
    <citation type="journal article" date="2022" name="Int. J. Mol. Sci.">
        <title>Draft Genome of Tanacetum Coccineum: Genomic Comparison of Closely Related Tanacetum-Family Plants.</title>
        <authorList>
            <person name="Yamashiro T."/>
            <person name="Shiraishi A."/>
            <person name="Nakayama K."/>
            <person name="Satake H."/>
        </authorList>
    </citation>
    <scope>NUCLEOTIDE SEQUENCE</scope>
</reference>
<protein>
    <submittedName>
        <fullName evidence="1">Uncharacterized protein</fullName>
    </submittedName>
</protein>
<sequence length="303" mass="33759">MNMALALMAKDSTQTEADGGANGGISVRLYCWAEWLGYQKWYMQLQNVGHQVGQDAVQIEWAKRWLGHLVGTVYSSDQGERDAAYLQTQLTLNHLQRSDESLAKRKALELEIVRLLRAVVSDQKGNTNKVYECDTKFAKQSILGKPPSSSRPNTVKPVYSTNIYAFPTVGETKCFVLKSSTSKLSSSSESPIVVNTERSDCSRIFRSILLKLLGSGLQVVTNGRFFDIQGQIRVLSKSESQSDCSKGDNACTSNPQEPINKRFPSSTFSMSGCQKWFDTLLIPLLSEYNLEDKEDHGDNECDT</sequence>
<reference evidence="1" key="2">
    <citation type="submission" date="2022-01" db="EMBL/GenBank/DDBJ databases">
        <authorList>
            <person name="Yamashiro T."/>
            <person name="Shiraishi A."/>
            <person name="Satake H."/>
            <person name="Nakayama K."/>
        </authorList>
    </citation>
    <scope>NUCLEOTIDE SEQUENCE</scope>
</reference>
<evidence type="ECO:0000313" key="1">
    <source>
        <dbReference type="EMBL" id="GJS86914.1"/>
    </source>
</evidence>
<keyword evidence="2" id="KW-1185">Reference proteome</keyword>
<dbReference type="Proteomes" id="UP001151760">
    <property type="component" value="Unassembled WGS sequence"/>
</dbReference>
<dbReference type="EMBL" id="BQNB010011156">
    <property type="protein sequence ID" value="GJS86914.1"/>
    <property type="molecule type" value="Genomic_DNA"/>
</dbReference>
<organism evidence="1 2">
    <name type="scientific">Tanacetum coccineum</name>
    <dbReference type="NCBI Taxonomy" id="301880"/>
    <lineage>
        <taxon>Eukaryota</taxon>
        <taxon>Viridiplantae</taxon>
        <taxon>Streptophyta</taxon>
        <taxon>Embryophyta</taxon>
        <taxon>Tracheophyta</taxon>
        <taxon>Spermatophyta</taxon>
        <taxon>Magnoliopsida</taxon>
        <taxon>eudicotyledons</taxon>
        <taxon>Gunneridae</taxon>
        <taxon>Pentapetalae</taxon>
        <taxon>asterids</taxon>
        <taxon>campanulids</taxon>
        <taxon>Asterales</taxon>
        <taxon>Asteraceae</taxon>
        <taxon>Asteroideae</taxon>
        <taxon>Anthemideae</taxon>
        <taxon>Anthemidinae</taxon>
        <taxon>Tanacetum</taxon>
    </lineage>
</organism>
<name>A0ABQ4Z9P7_9ASTR</name>
<proteinExistence type="predicted"/>
<evidence type="ECO:0000313" key="2">
    <source>
        <dbReference type="Proteomes" id="UP001151760"/>
    </source>
</evidence>
<accession>A0ABQ4Z9P7</accession>
<gene>
    <name evidence="1" type="ORF">Tco_0769550</name>
</gene>
<comment type="caution">
    <text evidence="1">The sequence shown here is derived from an EMBL/GenBank/DDBJ whole genome shotgun (WGS) entry which is preliminary data.</text>
</comment>